<name>A0AA39LEX7_9BILA</name>
<dbReference type="EMBL" id="JAUCMV010000005">
    <property type="protein sequence ID" value="KAK0394534.1"/>
    <property type="molecule type" value="Genomic_DNA"/>
</dbReference>
<feature type="chain" id="PRO_5041355390" evidence="2">
    <location>
        <begin position="22"/>
        <end position="265"/>
    </location>
</feature>
<keyword evidence="2" id="KW-0732">Signal</keyword>
<feature type="region of interest" description="Disordered" evidence="1">
    <location>
        <begin position="95"/>
        <end position="131"/>
    </location>
</feature>
<evidence type="ECO:0000256" key="1">
    <source>
        <dbReference type="SAM" id="MobiDB-lite"/>
    </source>
</evidence>
<feature type="compositionally biased region" description="Basic and acidic residues" evidence="1">
    <location>
        <begin position="100"/>
        <end position="122"/>
    </location>
</feature>
<dbReference type="AlphaFoldDB" id="A0AA39LEX7"/>
<organism evidence="3 4">
    <name type="scientific">Steinernema hermaphroditum</name>
    <dbReference type="NCBI Taxonomy" id="289476"/>
    <lineage>
        <taxon>Eukaryota</taxon>
        <taxon>Metazoa</taxon>
        <taxon>Ecdysozoa</taxon>
        <taxon>Nematoda</taxon>
        <taxon>Chromadorea</taxon>
        <taxon>Rhabditida</taxon>
        <taxon>Tylenchina</taxon>
        <taxon>Panagrolaimomorpha</taxon>
        <taxon>Strongyloidoidea</taxon>
        <taxon>Steinernematidae</taxon>
        <taxon>Steinernema</taxon>
    </lineage>
</organism>
<feature type="signal peptide" evidence="2">
    <location>
        <begin position="1"/>
        <end position="21"/>
    </location>
</feature>
<sequence>MIAHSIIRLFVLSHVFLICCPMNTLNHERSRQILCARGYKQFCMANHLDSTDLAEIELTPTEQPSTTFTPPQNESTFTDTRSEFRSFKEHNFAMTGQEPLDERVHTRHGERDRHETVDRKESAGPFEPSRSANPTVLEEMFIRMLTNDDGSNSVQNDAMLSVSHRRLKKLCWKYYPAAKVHCMRRRIKAKFREKCAGYLEDCRRVIYPQDPLGEASKMYQSNIRLSYYNQVVVPMYQQSTTSYTFGNSDSNSNRWYDQNEWIPLG</sequence>
<feature type="compositionally biased region" description="Polar residues" evidence="1">
    <location>
        <begin position="61"/>
        <end position="79"/>
    </location>
</feature>
<keyword evidence="4" id="KW-1185">Reference proteome</keyword>
<gene>
    <name evidence="3" type="ORF">QR680_000793</name>
</gene>
<protein>
    <submittedName>
        <fullName evidence="3">Uncharacterized protein</fullName>
    </submittedName>
</protein>
<evidence type="ECO:0000256" key="2">
    <source>
        <dbReference type="SAM" id="SignalP"/>
    </source>
</evidence>
<comment type="caution">
    <text evidence="3">The sequence shown here is derived from an EMBL/GenBank/DDBJ whole genome shotgun (WGS) entry which is preliminary data.</text>
</comment>
<evidence type="ECO:0000313" key="4">
    <source>
        <dbReference type="Proteomes" id="UP001175271"/>
    </source>
</evidence>
<proteinExistence type="predicted"/>
<feature type="region of interest" description="Disordered" evidence="1">
    <location>
        <begin position="61"/>
        <end position="80"/>
    </location>
</feature>
<accession>A0AA39LEX7</accession>
<evidence type="ECO:0000313" key="3">
    <source>
        <dbReference type="EMBL" id="KAK0394534.1"/>
    </source>
</evidence>
<dbReference type="Proteomes" id="UP001175271">
    <property type="component" value="Unassembled WGS sequence"/>
</dbReference>
<reference evidence="3" key="1">
    <citation type="submission" date="2023-06" db="EMBL/GenBank/DDBJ databases">
        <title>Genomic analysis of the entomopathogenic nematode Steinernema hermaphroditum.</title>
        <authorList>
            <person name="Schwarz E.M."/>
            <person name="Heppert J.K."/>
            <person name="Baniya A."/>
            <person name="Schwartz H.T."/>
            <person name="Tan C.-H."/>
            <person name="Antoshechkin I."/>
            <person name="Sternberg P.W."/>
            <person name="Goodrich-Blair H."/>
            <person name="Dillman A.R."/>
        </authorList>
    </citation>
    <scope>NUCLEOTIDE SEQUENCE</scope>
    <source>
        <strain evidence="3">PS9179</strain>
        <tissue evidence="3">Whole animal</tissue>
    </source>
</reference>